<keyword evidence="5" id="KW-1133">Transmembrane helix</keyword>
<dbReference type="Gene3D" id="3.90.550.50">
    <property type="match status" value="1"/>
</dbReference>
<dbReference type="KEGG" id="glz:GLAREA_08758"/>
<keyword evidence="8" id="KW-1185">Reference proteome</keyword>
<dbReference type="GeneID" id="19467806"/>
<gene>
    <name evidence="7" type="ORF">GLAREA_08758</name>
</gene>
<dbReference type="OrthoDB" id="414175at2759"/>
<comment type="subcellular location">
    <subcellularLocation>
        <location evidence="1">Membrane</location>
        <topology evidence="1">Single-pass type II membrane protein</topology>
    </subcellularLocation>
</comment>
<dbReference type="AlphaFoldDB" id="S3DFR6"/>
<dbReference type="InterPro" id="IPR026050">
    <property type="entry name" value="C1GALT1/C1GALT1_chp1"/>
</dbReference>
<evidence type="ECO:0000256" key="5">
    <source>
        <dbReference type="ARBA" id="ARBA00022989"/>
    </source>
</evidence>
<organism evidence="7 8">
    <name type="scientific">Glarea lozoyensis (strain ATCC 20868 / MF5171)</name>
    <dbReference type="NCBI Taxonomy" id="1116229"/>
    <lineage>
        <taxon>Eukaryota</taxon>
        <taxon>Fungi</taxon>
        <taxon>Dikarya</taxon>
        <taxon>Ascomycota</taxon>
        <taxon>Pezizomycotina</taxon>
        <taxon>Leotiomycetes</taxon>
        <taxon>Helotiales</taxon>
        <taxon>Helotiaceae</taxon>
        <taxon>Glarea</taxon>
    </lineage>
</organism>
<dbReference type="PANTHER" id="PTHR23033">
    <property type="entry name" value="BETA1,3-GALACTOSYLTRANSFERASE"/>
    <property type="match status" value="1"/>
</dbReference>
<proteinExistence type="inferred from homology"/>
<dbReference type="PANTHER" id="PTHR23033:SF40">
    <property type="entry name" value="APPLE DOMAIN-CONTAINING PROTEIN"/>
    <property type="match status" value="1"/>
</dbReference>
<evidence type="ECO:0000256" key="1">
    <source>
        <dbReference type="ARBA" id="ARBA00004606"/>
    </source>
</evidence>
<dbReference type="GO" id="GO:0016020">
    <property type="term" value="C:membrane"/>
    <property type="evidence" value="ECO:0007669"/>
    <property type="project" value="UniProtKB-SubCell"/>
</dbReference>
<comment type="similarity">
    <text evidence="2">Belongs to the glycosyltransferase 31 family. Beta3-Gal-T subfamily.</text>
</comment>
<evidence type="ECO:0000313" key="8">
    <source>
        <dbReference type="Proteomes" id="UP000016922"/>
    </source>
</evidence>
<keyword evidence="4" id="KW-0735">Signal-anchor</keyword>
<dbReference type="Proteomes" id="UP000016922">
    <property type="component" value="Unassembled WGS sequence"/>
</dbReference>
<keyword evidence="6" id="KW-0472">Membrane</keyword>
<keyword evidence="3" id="KW-0812">Transmembrane</keyword>
<evidence type="ECO:0000256" key="2">
    <source>
        <dbReference type="ARBA" id="ARBA00006462"/>
    </source>
</evidence>
<protein>
    <recommendedName>
        <fullName evidence="9">Glycosyltransferase family 31 protein</fullName>
    </recommendedName>
</protein>
<accession>S3DFR6</accession>
<dbReference type="OMA" id="GECHITI"/>
<name>S3DFR6_GLAL2</name>
<dbReference type="RefSeq" id="XP_008075910.1">
    <property type="nucleotide sequence ID" value="XM_008077719.1"/>
</dbReference>
<evidence type="ECO:0008006" key="9">
    <source>
        <dbReference type="Google" id="ProtNLM"/>
    </source>
</evidence>
<reference evidence="7 8" key="1">
    <citation type="journal article" date="2013" name="BMC Genomics">
        <title>Genomics-driven discovery of the pneumocandin biosynthetic gene cluster in the fungus Glarea lozoyensis.</title>
        <authorList>
            <person name="Chen L."/>
            <person name="Yue Q."/>
            <person name="Zhang X."/>
            <person name="Xiang M."/>
            <person name="Wang C."/>
            <person name="Li S."/>
            <person name="Che Y."/>
            <person name="Ortiz-Lopez F.J."/>
            <person name="Bills G.F."/>
            <person name="Liu X."/>
            <person name="An Z."/>
        </authorList>
    </citation>
    <scope>NUCLEOTIDE SEQUENCE [LARGE SCALE GENOMIC DNA]</scope>
    <source>
        <strain evidence="8">ATCC 20868 / MF5171</strain>
    </source>
</reference>
<dbReference type="EMBL" id="KE145352">
    <property type="protein sequence ID" value="EPE36595.1"/>
    <property type="molecule type" value="Genomic_DNA"/>
</dbReference>
<sequence>MKTIPTHFHPNRPMFRPTHVRRFGSSSKLRSIAVALLLVTAYYVYRPSKPQIIPTWHELPSSKPIDGCSPNTSLALSRVVITTKTGATEASLKLPPQLRNSLRCAPHLYVFSDMAQKLGDVQVHDALDTIPSSVKDNNPDFDLYRAQLALQSTPEKIPETLSGFVHPGNKDDNAAWVLDKYKFNHIVEKTWQMKPDMDWYFNIDADTYVFLSSLAVWLALLDPLKEALIGNVALIIGKEFAHGGSGILMSRAATRSFVVDHNGTAARWDAEMRNNCCGDWVLAQIFNGYGVQLKPASPMLYGEALGSIGFEGGNWCQPVASLHHVEKGEADRIGAFEGRRVDRDAAVTYAEIFDGLILESIPSESRADWDNSSEDETVKDIDSMESCVSACEKNDKCLQLRFNGNECMLGTKKVKLGEVDKPKKEDGKDEKKWQSGWNRTRIAEWASGQKPCTKLVFPI</sequence>
<evidence type="ECO:0000313" key="7">
    <source>
        <dbReference type="EMBL" id="EPE36595.1"/>
    </source>
</evidence>
<dbReference type="STRING" id="1116229.S3DFR6"/>
<evidence type="ECO:0000256" key="3">
    <source>
        <dbReference type="ARBA" id="ARBA00022692"/>
    </source>
</evidence>
<dbReference type="HOGENOM" id="CLU_022549_3_1_1"/>
<evidence type="ECO:0000256" key="4">
    <source>
        <dbReference type="ARBA" id="ARBA00022968"/>
    </source>
</evidence>
<evidence type="ECO:0000256" key="6">
    <source>
        <dbReference type="ARBA" id="ARBA00023136"/>
    </source>
</evidence>
<dbReference type="eggNOG" id="KOG2246">
    <property type="taxonomic scope" value="Eukaryota"/>
</dbReference>